<name>A0A5N7BHM9_9EURO</name>
<protein>
    <submittedName>
        <fullName evidence="2">Uncharacterized protein</fullName>
    </submittedName>
</protein>
<dbReference type="AlphaFoldDB" id="A0A5N7BHM9"/>
<evidence type="ECO:0000313" key="3">
    <source>
        <dbReference type="Proteomes" id="UP000326198"/>
    </source>
</evidence>
<proteinExistence type="predicted"/>
<reference evidence="2 3" key="1">
    <citation type="submission" date="2019-04" db="EMBL/GenBank/DDBJ databases">
        <title>Friends and foes A comparative genomics studyof 23 Aspergillus species from section Flavi.</title>
        <authorList>
            <consortium name="DOE Joint Genome Institute"/>
            <person name="Kjaerbolling I."/>
            <person name="Vesth T."/>
            <person name="Frisvad J.C."/>
            <person name="Nybo J.L."/>
            <person name="Theobald S."/>
            <person name="Kildgaard S."/>
            <person name="Isbrandt T."/>
            <person name="Kuo A."/>
            <person name="Sato A."/>
            <person name="Lyhne E.K."/>
            <person name="Kogle M.E."/>
            <person name="Wiebenga A."/>
            <person name="Kun R.S."/>
            <person name="Lubbers R.J."/>
            <person name="Makela M.R."/>
            <person name="Barry K."/>
            <person name="Chovatia M."/>
            <person name="Clum A."/>
            <person name="Daum C."/>
            <person name="Haridas S."/>
            <person name="He G."/>
            <person name="LaButti K."/>
            <person name="Lipzen A."/>
            <person name="Mondo S."/>
            <person name="Riley R."/>
            <person name="Salamov A."/>
            <person name="Simmons B.A."/>
            <person name="Magnuson J.K."/>
            <person name="Henrissat B."/>
            <person name="Mortensen U.H."/>
            <person name="Larsen T.O."/>
            <person name="Devries R.P."/>
            <person name="Grigoriev I.V."/>
            <person name="Machida M."/>
            <person name="Baker S.E."/>
            <person name="Andersen M.R."/>
        </authorList>
    </citation>
    <scope>NUCLEOTIDE SEQUENCE [LARGE SCALE GENOMIC DNA]</scope>
    <source>
        <strain evidence="2 3">IBT 29228</strain>
    </source>
</reference>
<dbReference type="Proteomes" id="UP000326198">
    <property type="component" value="Unassembled WGS sequence"/>
</dbReference>
<accession>A0A5N7BHM9</accession>
<sequence length="102" mass="11734">MDQQIKPRTPHMSPHKSSAGGHKMLGEYPLHPQISCVEKHTVGWASMQKRTYQTCFRCRDSVVSSMGPGRAVSVAFSGRWSRVNRLRDFWNKLIMLRSYPEV</sequence>
<evidence type="ECO:0000313" key="2">
    <source>
        <dbReference type="EMBL" id="KAE8381281.1"/>
    </source>
</evidence>
<dbReference type="EMBL" id="ML736172">
    <property type="protein sequence ID" value="KAE8381281.1"/>
    <property type="molecule type" value="Genomic_DNA"/>
</dbReference>
<feature type="region of interest" description="Disordered" evidence="1">
    <location>
        <begin position="1"/>
        <end position="26"/>
    </location>
</feature>
<keyword evidence="3" id="KW-1185">Reference proteome</keyword>
<organism evidence="2 3">
    <name type="scientific">Aspergillus bertholletiae</name>
    <dbReference type="NCBI Taxonomy" id="1226010"/>
    <lineage>
        <taxon>Eukaryota</taxon>
        <taxon>Fungi</taxon>
        <taxon>Dikarya</taxon>
        <taxon>Ascomycota</taxon>
        <taxon>Pezizomycotina</taxon>
        <taxon>Eurotiomycetes</taxon>
        <taxon>Eurotiomycetidae</taxon>
        <taxon>Eurotiales</taxon>
        <taxon>Aspergillaceae</taxon>
        <taxon>Aspergillus</taxon>
        <taxon>Aspergillus subgen. Circumdati</taxon>
    </lineage>
</organism>
<gene>
    <name evidence="2" type="ORF">BDV26DRAFT_255699</name>
</gene>
<evidence type="ECO:0000256" key="1">
    <source>
        <dbReference type="SAM" id="MobiDB-lite"/>
    </source>
</evidence>